<keyword evidence="19" id="KW-1185">Reference proteome</keyword>
<dbReference type="PRINTS" id="PR01166">
    <property type="entry name" value="CYCOXIDASEII"/>
</dbReference>
<dbReference type="EC" id="7.1.1.9" evidence="3"/>
<evidence type="ECO:0000256" key="7">
    <source>
        <dbReference type="ARBA" id="ARBA00022723"/>
    </source>
</evidence>
<evidence type="ECO:0000313" key="18">
    <source>
        <dbReference type="EMBL" id="GAA5040528.1"/>
    </source>
</evidence>
<dbReference type="NCBIfam" id="TIGR02866">
    <property type="entry name" value="CoxB"/>
    <property type="match status" value="1"/>
</dbReference>
<feature type="region of interest" description="Disordered" evidence="14">
    <location>
        <begin position="242"/>
        <end position="272"/>
    </location>
</feature>
<evidence type="ECO:0000256" key="9">
    <source>
        <dbReference type="ARBA" id="ARBA00022982"/>
    </source>
</evidence>
<dbReference type="PANTHER" id="PTHR22888:SF9">
    <property type="entry name" value="CYTOCHROME C OXIDASE SUBUNIT 2"/>
    <property type="match status" value="1"/>
</dbReference>
<dbReference type="EMBL" id="BAABKX010000001">
    <property type="protein sequence ID" value="GAA5040528.1"/>
    <property type="molecule type" value="Genomic_DNA"/>
</dbReference>
<sequence length="272" mass="30022">MRLRRGWAFAFCVVGIAAIEPATAQSVNKRLIDQLNFQLIYVALPLTLFVEVILIYAVVRFRNNDDPLPTAEDPALEITWTIATAIILLFVGLAAYTVLTSPYITPNQPGGQMNQMAAGSADNSSASNTVTVDALAYQWGWQFRYSATNRTTQDELVIPANTEVYVQMTSADVIHSLFVPELGVKQDVFPSRTTVIHTRVYEPGTYRGYCTEFCGTGHARMKTTIRVLPRAEYRQWLQGNATARTGSETRGSNVNSAVQESSALRTSASVEK</sequence>
<dbReference type="GO" id="GO:0004129">
    <property type="term" value="F:cytochrome-c oxidase activity"/>
    <property type="evidence" value="ECO:0007669"/>
    <property type="project" value="UniProtKB-EC"/>
</dbReference>
<evidence type="ECO:0000256" key="8">
    <source>
        <dbReference type="ARBA" id="ARBA00022967"/>
    </source>
</evidence>
<dbReference type="Pfam" id="PF02790">
    <property type="entry name" value="COX2_TM"/>
    <property type="match status" value="1"/>
</dbReference>
<dbReference type="SUPFAM" id="SSF49503">
    <property type="entry name" value="Cupredoxins"/>
    <property type="match status" value="1"/>
</dbReference>
<dbReference type="Gene3D" id="1.10.287.90">
    <property type="match status" value="1"/>
</dbReference>
<dbReference type="InterPro" id="IPR001505">
    <property type="entry name" value="Copper_CuA"/>
</dbReference>
<dbReference type="GO" id="GO:0042773">
    <property type="term" value="P:ATP synthesis coupled electron transport"/>
    <property type="evidence" value="ECO:0007669"/>
    <property type="project" value="TreeGrafter"/>
</dbReference>
<evidence type="ECO:0000256" key="3">
    <source>
        <dbReference type="ARBA" id="ARBA00012949"/>
    </source>
</evidence>
<dbReference type="GO" id="GO:0016491">
    <property type="term" value="F:oxidoreductase activity"/>
    <property type="evidence" value="ECO:0007669"/>
    <property type="project" value="InterPro"/>
</dbReference>
<evidence type="ECO:0000256" key="15">
    <source>
        <dbReference type="SAM" id="Phobius"/>
    </source>
</evidence>
<dbReference type="Pfam" id="PF00116">
    <property type="entry name" value="COX2"/>
    <property type="match status" value="1"/>
</dbReference>
<dbReference type="InterPro" id="IPR045187">
    <property type="entry name" value="CcO_II"/>
</dbReference>
<dbReference type="InterPro" id="IPR014222">
    <property type="entry name" value="Cyt_c_oxidase_su2"/>
</dbReference>
<keyword evidence="4" id="KW-0813">Transport</keyword>
<evidence type="ECO:0000259" key="17">
    <source>
        <dbReference type="PROSITE" id="PS50999"/>
    </source>
</evidence>
<evidence type="ECO:0000256" key="1">
    <source>
        <dbReference type="ARBA" id="ARBA00004141"/>
    </source>
</evidence>
<dbReference type="InterPro" id="IPR036257">
    <property type="entry name" value="Cyt_c_oxidase_su2_TM_sf"/>
</dbReference>
<keyword evidence="12 15" id="KW-0472">Membrane</keyword>
<evidence type="ECO:0000256" key="4">
    <source>
        <dbReference type="ARBA" id="ARBA00022448"/>
    </source>
</evidence>
<protein>
    <recommendedName>
        <fullName evidence="3">cytochrome-c oxidase</fullName>
        <ecNumber evidence="3">7.1.1.9</ecNumber>
    </recommendedName>
    <alternativeName>
        <fullName evidence="13">Cytochrome c oxidase polypeptide II</fullName>
    </alternativeName>
</protein>
<keyword evidence="11" id="KW-0186">Copper</keyword>
<evidence type="ECO:0000256" key="10">
    <source>
        <dbReference type="ARBA" id="ARBA00022989"/>
    </source>
</evidence>
<evidence type="ECO:0000259" key="16">
    <source>
        <dbReference type="PROSITE" id="PS50857"/>
    </source>
</evidence>
<comment type="similarity">
    <text evidence="2">Belongs to the cytochrome c oxidase subunit 2 family.</text>
</comment>
<accession>A0AAV3UAP4</accession>
<evidence type="ECO:0000256" key="2">
    <source>
        <dbReference type="ARBA" id="ARBA00007866"/>
    </source>
</evidence>
<evidence type="ECO:0000256" key="11">
    <source>
        <dbReference type="ARBA" id="ARBA00023008"/>
    </source>
</evidence>
<comment type="caution">
    <text evidence="18">The sequence shown here is derived from an EMBL/GenBank/DDBJ whole genome shotgun (WGS) entry which is preliminary data.</text>
</comment>
<evidence type="ECO:0000256" key="13">
    <source>
        <dbReference type="ARBA" id="ARBA00031389"/>
    </source>
</evidence>
<feature type="transmembrane region" description="Helical" evidence="15">
    <location>
        <begin position="40"/>
        <end position="59"/>
    </location>
</feature>
<dbReference type="RefSeq" id="WP_227774776.1">
    <property type="nucleotide sequence ID" value="NZ_BAABKX010000001.1"/>
</dbReference>
<feature type="transmembrane region" description="Helical" evidence="15">
    <location>
        <begin position="80"/>
        <end position="99"/>
    </location>
</feature>
<dbReference type="InterPro" id="IPR002429">
    <property type="entry name" value="CcO_II-like_C"/>
</dbReference>
<dbReference type="GO" id="GO:0016020">
    <property type="term" value="C:membrane"/>
    <property type="evidence" value="ECO:0007669"/>
    <property type="project" value="UniProtKB-SubCell"/>
</dbReference>
<feature type="domain" description="Cytochrome oxidase subunit II transmembrane region profile" evidence="17">
    <location>
        <begin position="10"/>
        <end position="106"/>
    </location>
</feature>
<dbReference type="AlphaFoldDB" id="A0AAV3UAP4"/>
<gene>
    <name evidence="18" type="primary">coxB_1</name>
    <name evidence="18" type="ORF">GCM10025751_01270</name>
</gene>
<keyword evidence="8" id="KW-1278">Translocase</keyword>
<evidence type="ECO:0000256" key="6">
    <source>
        <dbReference type="ARBA" id="ARBA00022692"/>
    </source>
</evidence>
<organism evidence="18 19">
    <name type="scientific">Haladaptatus pallidirubidus</name>
    <dbReference type="NCBI Taxonomy" id="1008152"/>
    <lineage>
        <taxon>Archaea</taxon>
        <taxon>Methanobacteriati</taxon>
        <taxon>Methanobacteriota</taxon>
        <taxon>Stenosarchaea group</taxon>
        <taxon>Halobacteria</taxon>
        <taxon>Halobacteriales</taxon>
        <taxon>Haladaptataceae</taxon>
        <taxon>Haladaptatus</taxon>
    </lineage>
</organism>
<keyword evidence="7" id="KW-0479">Metal-binding</keyword>
<dbReference type="GO" id="GO:0005507">
    <property type="term" value="F:copper ion binding"/>
    <property type="evidence" value="ECO:0007669"/>
    <property type="project" value="InterPro"/>
</dbReference>
<dbReference type="PANTHER" id="PTHR22888">
    <property type="entry name" value="CYTOCHROME C OXIDASE, SUBUNIT II"/>
    <property type="match status" value="1"/>
</dbReference>
<keyword evidence="6 15" id="KW-0812">Transmembrane</keyword>
<keyword evidence="10 15" id="KW-1133">Transmembrane helix</keyword>
<dbReference type="InterPro" id="IPR008972">
    <property type="entry name" value="Cupredoxin"/>
</dbReference>
<dbReference type="Proteomes" id="UP001501729">
    <property type="component" value="Unassembled WGS sequence"/>
</dbReference>
<reference evidence="18 19" key="1">
    <citation type="journal article" date="2019" name="Int. J. Syst. Evol. Microbiol.">
        <title>The Global Catalogue of Microorganisms (GCM) 10K type strain sequencing project: providing services to taxonomists for standard genome sequencing and annotation.</title>
        <authorList>
            <consortium name="The Broad Institute Genomics Platform"/>
            <consortium name="The Broad Institute Genome Sequencing Center for Infectious Disease"/>
            <person name="Wu L."/>
            <person name="Ma J."/>
        </authorList>
    </citation>
    <scope>NUCLEOTIDE SEQUENCE [LARGE SCALE GENOMIC DNA]</scope>
    <source>
        <strain evidence="18 19">JCM 17504</strain>
    </source>
</reference>
<evidence type="ECO:0000256" key="12">
    <source>
        <dbReference type="ARBA" id="ARBA00023136"/>
    </source>
</evidence>
<evidence type="ECO:0000313" key="19">
    <source>
        <dbReference type="Proteomes" id="UP001501729"/>
    </source>
</evidence>
<dbReference type="Gene3D" id="2.60.40.420">
    <property type="entry name" value="Cupredoxins - blue copper proteins"/>
    <property type="match status" value="1"/>
</dbReference>
<proteinExistence type="inferred from homology"/>
<dbReference type="InterPro" id="IPR011759">
    <property type="entry name" value="Cyt_c_oxidase_su2_TM_dom"/>
</dbReference>
<name>A0AAV3UAP4_9EURY</name>
<keyword evidence="9" id="KW-0249">Electron transport</keyword>
<evidence type="ECO:0000256" key="14">
    <source>
        <dbReference type="SAM" id="MobiDB-lite"/>
    </source>
</evidence>
<evidence type="ECO:0000256" key="5">
    <source>
        <dbReference type="ARBA" id="ARBA00022660"/>
    </source>
</evidence>
<dbReference type="GeneID" id="68614824"/>
<dbReference type="PROSITE" id="PS50999">
    <property type="entry name" value="COX2_TM"/>
    <property type="match status" value="1"/>
</dbReference>
<feature type="domain" description="Cytochrome oxidase subunit II copper A binding" evidence="16">
    <location>
        <begin position="127"/>
        <end position="239"/>
    </location>
</feature>
<keyword evidence="5" id="KW-0679">Respiratory chain</keyword>
<dbReference type="PROSITE" id="PS00078">
    <property type="entry name" value="COX2"/>
    <property type="match status" value="1"/>
</dbReference>
<dbReference type="SUPFAM" id="SSF81464">
    <property type="entry name" value="Cytochrome c oxidase subunit II-like, transmembrane region"/>
    <property type="match status" value="1"/>
</dbReference>
<comment type="subcellular location">
    <subcellularLocation>
        <location evidence="1">Membrane</location>
        <topology evidence="1">Multi-pass membrane protein</topology>
    </subcellularLocation>
</comment>
<dbReference type="PROSITE" id="PS50857">
    <property type="entry name" value="COX2_CUA"/>
    <property type="match status" value="1"/>
</dbReference>